<dbReference type="SUPFAM" id="SSF56672">
    <property type="entry name" value="DNA/RNA polymerases"/>
    <property type="match status" value="1"/>
</dbReference>
<keyword evidence="5" id="KW-0460">Magnesium</keyword>
<protein>
    <recommendedName>
        <fullName evidence="1">RNA-directed DNA polymerase</fullName>
        <ecNumber evidence="1">2.7.7.49</ecNumber>
    </recommendedName>
</protein>
<evidence type="ECO:0000259" key="12">
    <source>
        <dbReference type="PROSITE" id="PS50878"/>
    </source>
</evidence>
<keyword evidence="10" id="KW-0175">Coiled coil</keyword>
<evidence type="ECO:0000256" key="1">
    <source>
        <dbReference type="ARBA" id="ARBA00012493"/>
    </source>
</evidence>
<name>A0A4R8EHR5_9BACT</name>
<dbReference type="InterPro" id="IPR013597">
    <property type="entry name" value="Mat_intron_G2"/>
</dbReference>
<dbReference type="Gene3D" id="3.30.70.270">
    <property type="match status" value="1"/>
</dbReference>
<keyword evidence="2" id="KW-0808">Transferase</keyword>
<dbReference type="Pfam" id="PF08388">
    <property type="entry name" value="GIIM"/>
    <property type="match status" value="1"/>
</dbReference>
<evidence type="ECO:0000256" key="8">
    <source>
        <dbReference type="ARBA" id="ARBA00034120"/>
    </source>
</evidence>
<evidence type="ECO:0000256" key="5">
    <source>
        <dbReference type="ARBA" id="ARBA00022842"/>
    </source>
</evidence>
<evidence type="ECO:0000256" key="11">
    <source>
        <dbReference type="SAM" id="MobiDB-lite"/>
    </source>
</evidence>
<reference evidence="13 14" key="1">
    <citation type="submission" date="2019-03" db="EMBL/GenBank/DDBJ databases">
        <title>Genomic Encyclopedia of Type Strains, Phase IV (KMG-IV): sequencing the most valuable type-strain genomes for metagenomic binning, comparative biology and taxonomic classification.</title>
        <authorList>
            <person name="Goeker M."/>
        </authorList>
    </citation>
    <scope>NUCLEOTIDE SEQUENCE [LARGE SCALE GENOMIC DNA]</scope>
    <source>
        <strain evidence="13 14">DSM 13575</strain>
    </source>
</reference>
<accession>A0A4R8EHR5</accession>
<dbReference type="InterPro" id="IPR000123">
    <property type="entry name" value="Reverse_transcriptase_msDNA"/>
</dbReference>
<dbReference type="InterPro" id="IPR000477">
    <property type="entry name" value="RT_dom"/>
</dbReference>
<dbReference type="PANTHER" id="PTHR34047">
    <property type="entry name" value="NUCLEAR INTRON MATURASE 1, MITOCHONDRIAL-RELATED"/>
    <property type="match status" value="1"/>
</dbReference>
<dbReference type="PANTHER" id="PTHR34047:SF8">
    <property type="entry name" value="PROTEIN YKFC"/>
    <property type="match status" value="1"/>
</dbReference>
<evidence type="ECO:0000256" key="6">
    <source>
        <dbReference type="ARBA" id="ARBA00022918"/>
    </source>
</evidence>
<sequence>MKDAKGYGKSIQLRLEGFLHEDKGEPENNVEAPSITSTSERGRNDVKEYSEGMLEKILSKDNMNKAYKKVKANKGAPGIDGMKVEELFGYLKQHGEELRQELLEGRYTPDPVRRKEIPKPDGGKRLLGIPTAIDRVIQQSIAQELTPIYERKFVDNSYGFRPLRDAKQAIRKSEEYLNEGHTWVVDIDLERYFDTVNHDKLMRIISKDVKDGRVISLIRKYLKSGVMVNGVVIETEEGTPQGGPLSPLLSNIMLHELDVELTKRGHKFCRYADDCNIYVKSEKSAYRVMGSITRFIEEKLKLKVNKKKSKVVRPWDLKYLGFSFYVKEEKYEIKVHEKSIKEFKKKIKRETKRSSGRSMTYRLSRIKQIITGWINYYGIANMKSAAESLDGWLRRRIRMCIWKGWKKIKTRHENLVKLGLNTYKAWEYANTRKGYWRISNSPILSRTLTNKRLKEMGLTSILETYNLKHQFC</sequence>
<proteinExistence type="inferred from homology"/>
<dbReference type="Proteomes" id="UP000294817">
    <property type="component" value="Unassembled WGS sequence"/>
</dbReference>
<keyword evidence="7" id="KW-0051">Antiviral defense</keyword>
<evidence type="ECO:0000256" key="10">
    <source>
        <dbReference type="SAM" id="Coils"/>
    </source>
</evidence>
<feature type="region of interest" description="Disordered" evidence="11">
    <location>
        <begin position="19"/>
        <end position="47"/>
    </location>
</feature>
<dbReference type="RefSeq" id="WP_103876066.1">
    <property type="nucleotide sequence ID" value="NZ_SODZ01000025.1"/>
</dbReference>
<gene>
    <name evidence="13" type="ORF">C8D74_12517</name>
</gene>
<feature type="domain" description="Reverse transcriptase" evidence="12">
    <location>
        <begin position="98"/>
        <end position="324"/>
    </location>
</feature>
<dbReference type="EC" id="2.7.7.49" evidence="1"/>
<dbReference type="PRINTS" id="PR00866">
    <property type="entry name" value="RNADNAPOLMS"/>
</dbReference>
<evidence type="ECO:0000256" key="2">
    <source>
        <dbReference type="ARBA" id="ARBA00022679"/>
    </source>
</evidence>
<comment type="catalytic activity">
    <reaction evidence="9">
        <text>DNA(n) + a 2'-deoxyribonucleoside 5'-triphosphate = DNA(n+1) + diphosphate</text>
        <dbReference type="Rhea" id="RHEA:22508"/>
        <dbReference type="Rhea" id="RHEA-COMP:17339"/>
        <dbReference type="Rhea" id="RHEA-COMP:17340"/>
        <dbReference type="ChEBI" id="CHEBI:33019"/>
        <dbReference type="ChEBI" id="CHEBI:61560"/>
        <dbReference type="ChEBI" id="CHEBI:173112"/>
        <dbReference type="EC" id="2.7.7.49"/>
    </reaction>
</comment>
<dbReference type="AlphaFoldDB" id="A0A4R8EHR5"/>
<comment type="caution">
    <text evidence="13">The sequence shown here is derived from an EMBL/GenBank/DDBJ whole genome shotgun (WGS) entry which is preliminary data.</text>
</comment>
<evidence type="ECO:0000256" key="9">
    <source>
        <dbReference type="ARBA" id="ARBA00048173"/>
    </source>
</evidence>
<evidence type="ECO:0000313" key="14">
    <source>
        <dbReference type="Proteomes" id="UP000294817"/>
    </source>
</evidence>
<keyword evidence="6 13" id="KW-0695">RNA-directed DNA polymerase</keyword>
<comment type="similarity">
    <text evidence="8">Belongs to the bacterial reverse transcriptase family.</text>
</comment>
<dbReference type="PROSITE" id="PS50878">
    <property type="entry name" value="RT_POL"/>
    <property type="match status" value="1"/>
</dbReference>
<dbReference type="InterPro" id="IPR030931">
    <property type="entry name" value="Group_II_RT_mat"/>
</dbReference>
<dbReference type="CDD" id="cd01651">
    <property type="entry name" value="RT_G2_intron"/>
    <property type="match status" value="1"/>
</dbReference>
<dbReference type="NCBIfam" id="TIGR04416">
    <property type="entry name" value="group_II_RT_mat"/>
    <property type="match status" value="1"/>
</dbReference>
<evidence type="ECO:0000256" key="7">
    <source>
        <dbReference type="ARBA" id="ARBA00023118"/>
    </source>
</evidence>
<dbReference type="Pfam" id="PF00078">
    <property type="entry name" value="RVT_1"/>
    <property type="match status" value="1"/>
</dbReference>
<dbReference type="InterPro" id="IPR043502">
    <property type="entry name" value="DNA/RNA_pol_sf"/>
</dbReference>
<dbReference type="EMBL" id="SODZ01000025">
    <property type="protein sequence ID" value="TDX09978.1"/>
    <property type="molecule type" value="Genomic_DNA"/>
</dbReference>
<feature type="coiled-coil region" evidence="10">
    <location>
        <begin position="326"/>
        <end position="353"/>
    </location>
</feature>
<organism evidence="13 14">
    <name type="scientific">Petrotoga sibirica</name>
    <dbReference type="NCBI Taxonomy" id="156202"/>
    <lineage>
        <taxon>Bacteria</taxon>
        <taxon>Thermotogati</taxon>
        <taxon>Thermotogota</taxon>
        <taxon>Thermotogae</taxon>
        <taxon>Petrotogales</taxon>
        <taxon>Petrotogaceae</taxon>
        <taxon>Petrotoga</taxon>
    </lineage>
</organism>
<dbReference type="GO" id="GO:0003964">
    <property type="term" value="F:RNA-directed DNA polymerase activity"/>
    <property type="evidence" value="ECO:0007669"/>
    <property type="project" value="UniProtKB-KW"/>
</dbReference>
<keyword evidence="14" id="KW-1185">Reference proteome</keyword>
<keyword evidence="3" id="KW-0548">Nucleotidyltransferase</keyword>
<evidence type="ECO:0000313" key="13">
    <source>
        <dbReference type="EMBL" id="TDX09978.1"/>
    </source>
</evidence>
<dbReference type="GO" id="GO:0046872">
    <property type="term" value="F:metal ion binding"/>
    <property type="evidence" value="ECO:0007669"/>
    <property type="project" value="UniProtKB-KW"/>
</dbReference>
<dbReference type="InterPro" id="IPR051083">
    <property type="entry name" value="GrpII_Intron_Splice-Mob/Def"/>
</dbReference>
<evidence type="ECO:0000256" key="3">
    <source>
        <dbReference type="ARBA" id="ARBA00022695"/>
    </source>
</evidence>
<dbReference type="InterPro" id="IPR043128">
    <property type="entry name" value="Rev_trsase/Diguanyl_cyclase"/>
</dbReference>
<evidence type="ECO:0000256" key="4">
    <source>
        <dbReference type="ARBA" id="ARBA00022723"/>
    </source>
</evidence>
<dbReference type="GO" id="GO:0051607">
    <property type="term" value="P:defense response to virus"/>
    <property type="evidence" value="ECO:0007669"/>
    <property type="project" value="UniProtKB-KW"/>
</dbReference>
<dbReference type="GO" id="GO:0003723">
    <property type="term" value="F:RNA binding"/>
    <property type="evidence" value="ECO:0007669"/>
    <property type="project" value="InterPro"/>
</dbReference>
<keyword evidence="4" id="KW-0479">Metal-binding</keyword>